<keyword evidence="3 8" id="KW-0808">Transferase</keyword>
<evidence type="ECO:0000256" key="3">
    <source>
        <dbReference type="ARBA" id="ARBA00022679"/>
    </source>
</evidence>
<dbReference type="PANTHER" id="PTHR32328:SF0">
    <property type="entry name" value="L-SERYL-TRNA(SEC) SELENIUM TRANSFERASE"/>
    <property type="match status" value="1"/>
</dbReference>
<comment type="function">
    <text evidence="8">Converts seryl-tRNA(Sec) to selenocysteinyl-tRNA(Sec) required for selenoprotein biosynthesis.</text>
</comment>
<gene>
    <name evidence="8" type="primary">selA</name>
    <name evidence="10" type="ORF">G3M56_008135</name>
</gene>
<dbReference type="SUPFAM" id="SSF53383">
    <property type="entry name" value="PLP-dependent transferases"/>
    <property type="match status" value="1"/>
</dbReference>
<evidence type="ECO:0000313" key="10">
    <source>
        <dbReference type="EMBL" id="QQL43865.1"/>
    </source>
</evidence>
<comment type="subcellular location">
    <subcellularLocation>
        <location evidence="8">Cytoplasm</location>
    </subcellularLocation>
</comment>
<dbReference type="InterPro" id="IPR015424">
    <property type="entry name" value="PyrdxlP-dep_Trfase"/>
</dbReference>
<dbReference type="Gene3D" id="3.40.640.10">
    <property type="entry name" value="Type I PLP-dependent aspartate aminotransferase-like (Major domain)"/>
    <property type="match status" value="1"/>
</dbReference>
<evidence type="ECO:0000256" key="4">
    <source>
        <dbReference type="ARBA" id="ARBA00022898"/>
    </source>
</evidence>
<comment type="similarity">
    <text evidence="7 8">Belongs to the SelA family.</text>
</comment>
<dbReference type="UniPathway" id="UPA00906">
    <property type="reaction ID" value="UER00896"/>
</dbReference>
<dbReference type="InterPro" id="IPR018319">
    <property type="entry name" value="SelA-like"/>
</dbReference>
<dbReference type="HAMAP" id="MF_00423">
    <property type="entry name" value="SelA"/>
    <property type="match status" value="1"/>
</dbReference>
<comment type="pathway">
    <text evidence="8">Aminoacyl-tRNA biosynthesis; selenocysteinyl-tRNA(Sec) biosynthesis; selenocysteinyl-tRNA(Sec) from L-seryl-tRNA(Sec) (bacterial route): step 1/1.</text>
</comment>
<keyword evidence="11" id="KW-1185">Reference proteome</keyword>
<comment type="cofactor">
    <cofactor evidence="1 8 9">
        <name>pyridoxal 5'-phosphate</name>
        <dbReference type="ChEBI" id="CHEBI:597326"/>
    </cofactor>
</comment>
<dbReference type="Gene3D" id="3.90.1150.180">
    <property type="match status" value="1"/>
</dbReference>
<dbReference type="PANTHER" id="PTHR32328">
    <property type="entry name" value="L-SERYL-TRNA(SEC) SELENIUM TRANSFERASE"/>
    <property type="match status" value="1"/>
</dbReference>
<dbReference type="KEGG" id="soa:G3M56_008135"/>
<evidence type="ECO:0000256" key="2">
    <source>
        <dbReference type="ARBA" id="ARBA00022490"/>
    </source>
</evidence>
<evidence type="ECO:0000256" key="5">
    <source>
        <dbReference type="ARBA" id="ARBA00022917"/>
    </source>
</evidence>
<evidence type="ECO:0000256" key="9">
    <source>
        <dbReference type="PIRSR" id="PIRSR618319-50"/>
    </source>
</evidence>
<evidence type="ECO:0000313" key="11">
    <source>
        <dbReference type="Proteomes" id="UP000475117"/>
    </source>
</evidence>
<dbReference type="GO" id="GO:0004125">
    <property type="term" value="F:L-seryl-tRNA(Sec) selenium transferase activity"/>
    <property type="evidence" value="ECO:0007669"/>
    <property type="project" value="UniProtKB-UniRule"/>
</dbReference>
<dbReference type="GO" id="GO:0001514">
    <property type="term" value="P:selenocysteine incorporation"/>
    <property type="evidence" value="ECO:0007669"/>
    <property type="project" value="UniProtKB-UniRule"/>
</dbReference>
<protein>
    <recommendedName>
        <fullName evidence="8">L-seryl-tRNA(Sec) selenium transferase</fullName>
        <ecNumber evidence="8">2.9.1.1</ecNumber>
    </recommendedName>
    <alternativeName>
        <fullName evidence="8">Selenocysteine synthase</fullName>
        <shortName evidence="8">Sec synthase</shortName>
    </alternativeName>
    <alternativeName>
        <fullName evidence="8">Selenocysteinyl-tRNA(Sec) synthase</fullName>
    </alternativeName>
</protein>
<evidence type="ECO:0000256" key="6">
    <source>
        <dbReference type="ARBA" id="ARBA00023266"/>
    </source>
</evidence>
<organism evidence="10 11">
    <name type="scientific">Sulfuriroseicoccus oceanibius</name>
    <dbReference type="NCBI Taxonomy" id="2707525"/>
    <lineage>
        <taxon>Bacteria</taxon>
        <taxon>Pseudomonadati</taxon>
        <taxon>Verrucomicrobiota</taxon>
        <taxon>Verrucomicrobiia</taxon>
        <taxon>Verrucomicrobiales</taxon>
        <taxon>Verrucomicrobiaceae</taxon>
        <taxon>Sulfuriroseicoccus</taxon>
    </lineage>
</organism>
<dbReference type="Proteomes" id="UP000475117">
    <property type="component" value="Chromosome"/>
</dbReference>
<dbReference type="InterPro" id="IPR004534">
    <property type="entry name" value="SelA_trans"/>
</dbReference>
<dbReference type="GO" id="GO:0005737">
    <property type="term" value="C:cytoplasm"/>
    <property type="evidence" value="ECO:0007669"/>
    <property type="project" value="UniProtKB-SubCell"/>
</dbReference>
<keyword evidence="6 8" id="KW-0711">Selenium</keyword>
<feature type="modified residue" description="N6-(pyridoxal phosphate)lysine" evidence="8 9">
    <location>
        <position position="303"/>
    </location>
</feature>
<keyword evidence="5 8" id="KW-0648">Protein biosynthesis</keyword>
<reference evidence="10 11" key="1">
    <citation type="submission" date="2020-12" db="EMBL/GenBank/DDBJ databases">
        <title>Sulforoseuscoccus oceanibium gen. nov., sp. nov., a representative of the phylum Verrucomicrobia with special cytoplasmic membrane, and proposal of Sulforoseuscoccusaceae fam. nov.</title>
        <authorList>
            <person name="Xi F."/>
        </authorList>
    </citation>
    <scope>NUCLEOTIDE SEQUENCE [LARGE SCALE GENOMIC DNA]</scope>
    <source>
        <strain evidence="10 11">T37</strain>
    </source>
</reference>
<dbReference type="Pfam" id="PF03841">
    <property type="entry name" value="SelA"/>
    <property type="match status" value="1"/>
</dbReference>
<sequence length="485" mass="51877">MTDSSSTTSSPQSRNVNLRELPSIDKVVVSLRKRSSLPHPILVKAVRGVIENARAAALESGTCQPREQILAEVEREVARIDNMRLKPVINATGVMIHTNLGRSPLGARTTSALAALTGQYTNLEFDLATGKRGKRGEFAELALATLCQSEAATTTNNCAAAVMLALRHLTTPKRNEVIISRSELVEIGGGFRVPEILECSGATLREVGTTNKTHLDDYRNAINERTALILMVHRSNFYIGGFTADVDHAELSALAREHNLPLLHDLGSGSVMATDQLAPIEHEPTPIESLDNGSDLVCFSGDKLLGGPQAGIIAGNARMIAGIKKDPFFRAVRCDKSILATLQETASAYLEASTTDGSGIVPDIPVVTMLSTPIESLIKRADAIIAQISAPLEAAGIRVRRVESTSRTGGGTMPRSSAPSVAIQLDATSTGHSADALITALRTHPQHPTVGYIENNLVEINLRTVFPFQDESLTEVLQSLVKLPV</sequence>
<dbReference type="AlphaFoldDB" id="A0A6B3L7Z8"/>
<evidence type="ECO:0000256" key="7">
    <source>
        <dbReference type="ARBA" id="ARBA00044507"/>
    </source>
</evidence>
<dbReference type="EMBL" id="CP066776">
    <property type="protein sequence ID" value="QQL43865.1"/>
    <property type="molecule type" value="Genomic_DNA"/>
</dbReference>
<keyword evidence="2 8" id="KW-0963">Cytoplasm</keyword>
<keyword evidence="4 8" id="KW-0663">Pyridoxal phosphate</keyword>
<dbReference type="NCBIfam" id="TIGR00474">
    <property type="entry name" value="selA"/>
    <property type="match status" value="1"/>
</dbReference>
<dbReference type="InterPro" id="IPR015421">
    <property type="entry name" value="PyrdxlP-dep_Trfase_major"/>
</dbReference>
<dbReference type="EC" id="2.9.1.1" evidence="8"/>
<comment type="catalytic activity">
    <reaction evidence="8">
        <text>L-seryl-tRNA(Sec) + selenophosphate + H(+) = L-selenocysteinyl-tRNA(Sec) + phosphate</text>
        <dbReference type="Rhea" id="RHEA:22728"/>
        <dbReference type="Rhea" id="RHEA-COMP:9742"/>
        <dbReference type="Rhea" id="RHEA-COMP:9743"/>
        <dbReference type="ChEBI" id="CHEBI:15378"/>
        <dbReference type="ChEBI" id="CHEBI:16144"/>
        <dbReference type="ChEBI" id="CHEBI:43474"/>
        <dbReference type="ChEBI" id="CHEBI:78533"/>
        <dbReference type="ChEBI" id="CHEBI:78573"/>
        <dbReference type="EC" id="2.9.1.1"/>
    </reaction>
</comment>
<name>A0A6B3L7Z8_9BACT</name>
<dbReference type="GO" id="GO:0001717">
    <property type="term" value="P:conversion of seryl-tRNAsec to selenocys-tRNAsec"/>
    <property type="evidence" value="ECO:0007669"/>
    <property type="project" value="UniProtKB-UniRule"/>
</dbReference>
<evidence type="ECO:0000256" key="1">
    <source>
        <dbReference type="ARBA" id="ARBA00001933"/>
    </source>
</evidence>
<evidence type="ECO:0000256" key="8">
    <source>
        <dbReference type="HAMAP-Rule" id="MF_00423"/>
    </source>
</evidence>
<dbReference type="RefSeq" id="WP_164361894.1">
    <property type="nucleotide sequence ID" value="NZ_CP066776.1"/>
</dbReference>
<proteinExistence type="inferred from homology"/>
<accession>A0A6B3L7Z8</accession>